<dbReference type="InterPro" id="IPR008421">
    <property type="entry name" value="Borrelia_lipoprotein_PFam54/60"/>
</dbReference>
<sequence length="271" mass="31060">MTKAKLNITKLNIITMILTLICISCAPFNKIDPKATENTKLKKTAKLNKVANLKNTTNPGENIQNFFKDESEDFSPSDQKFMETIDSKLKEMGKKLKDQNNKESTQIDTMTKEESSLLDPYIGANSALANEDEKILLKRILYSSLDYKKENIETLKEILEILICNIKIDSKIAANFLYRTALGIQQQLESHLKLINEKLDTQSKEDSKEDLKALLVQTESSLQLKERFKKNLNETIEAYNKNTSNIQNDVKILAEHFHQYYKDFNALKAIS</sequence>
<dbReference type="EMBL" id="JACHFB010000003">
    <property type="protein sequence ID" value="MBB6213417.1"/>
    <property type="molecule type" value="Genomic_DNA"/>
</dbReference>
<proteinExistence type="predicted"/>
<dbReference type="Pfam" id="PF05714">
    <property type="entry name" value="PFam54_60"/>
    <property type="match status" value="1"/>
</dbReference>
<keyword evidence="1" id="KW-0175">Coiled coil</keyword>
<reference evidence="4 6" key="1">
    <citation type="submission" date="2020-08" db="EMBL/GenBank/DDBJ databases">
        <title>Genomic Encyclopedia of Type Strains, Phase IV (KMG-IV): sequencing the most valuable type-strain genomes for metagenomic binning, comparative biology and taxonomic classification.</title>
        <authorList>
            <person name="Goeker M."/>
        </authorList>
    </citation>
    <scope>NUCLEOTIDE SEQUENCE [LARGE SCALE GENOMIC DNA]</scope>
    <source>
        <strain evidence="4 6">DSM 17989</strain>
    </source>
</reference>
<organism evidence="4 6">
    <name type="scientific">Borreliella californiensis</name>
    <dbReference type="NCBI Taxonomy" id="373543"/>
    <lineage>
        <taxon>Bacteria</taxon>
        <taxon>Pseudomonadati</taxon>
        <taxon>Spirochaetota</taxon>
        <taxon>Spirochaetia</taxon>
        <taxon>Spirochaetales</taxon>
        <taxon>Borreliaceae</taxon>
        <taxon>Borreliella</taxon>
    </lineage>
</organism>
<dbReference type="RefSeq" id="WP_184125380.1">
    <property type="nucleotide sequence ID" value="NZ_CP124075.1"/>
</dbReference>
<keyword evidence="7" id="KW-1185">Reference proteome</keyword>
<dbReference type="AlphaFoldDB" id="A0A7X0DQI0"/>
<name>A0A7X0DQI0_9SPIR</name>
<dbReference type="Proteomes" id="UP001302829">
    <property type="component" value="Plasmid lp54"/>
</dbReference>
<keyword evidence="5" id="KW-0614">Plasmid</keyword>
<keyword evidence="2" id="KW-0732">Signal</keyword>
<evidence type="ECO:0000256" key="2">
    <source>
        <dbReference type="SAM" id="SignalP"/>
    </source>
</evidence>
<evidence type="ECO:0000256" key="1">
    <source>
        <dbReference type="SAM" id="Coils"/>
    </source>
</evidence>
<dbReference type="NCBIfam" id="NF033729">
    <property type="entry name" value="borfam54_2"/>
    <property type="match status" value="1"/>
</dbReference>
<evidence type="ECO:0000313" key="3">
    <source>
        <dbReference type="EMBL" id="MBB6213417.1"/>
    </source>
</evidence>
<geneLocation type="plasmid" evidence="5 7">
    <name>lp54</name>
</geneLocation>
<feature type="chain" id="PRO_5044661863" evidence="2">
    <location>
        <begin position="27"/>
        <end position="271"/>
    </location>
</feature>
<evidence type="ECO:0000313" key="6">
    <source>
        <dbReference type="Proteomes" id="UP000536100"/>
    </source>
</evidence>
<evidence type="ECO:0000313" key="4">
    <source>
        <dbReference type="EMBL" id="MBB6213424.1"/>
    </source>
</evidence>
<gene>
    <name evidence="3" type="ORF">HNP67_000912</name>
    <name evidence="4" type="ORF">HNP67_000919</name>
    <name evidence="5" type="ORF">QIA39_04760</name>
</gene>
<reference evidence="5 7" key="2">
    <citation type="submission" date="2023-07" db="EMBL/GenBank/DDBJ databases">
        <title>Genome sequencing of multiple Borrelia sensu lato isolates.</title>
        <authorList>
            <person name="Mongodin E.F."/>
            <person name="Rudenko N."/>
            <person name="Fraser C.M."/>
            <person name="Schutzer S."/>
            <person name="Luft B."/>
            <person name="Morgan R."/>
            <person name="Chastens S."/>
            <person name="Qiu W."/>
        </authorList>
    </citation>
    <scope>NUCLEOTIDE SEQUENCE [LARGE SCALE GENOMIC DNA]</scope>
    <source>
        <strain evidence="5 7">CA446</strain>
        <plasmid evidence="5 7">lp54</plasmid>
    </source>
</reference>
<accession>A0A7X0DQI0</accession>
<dbReference type="Proteomes" id="UP000536100">
    <property type="component" value="Unassembled WGS sequence"/>
</dbReference>
<dbReference type="EMBL" id="CP132479">
    <property type="protein sequence ID" value="WNY70982.1"/>
    <property type="molecule type" value="Genomic_DNA"/>
</dbReference>
<feature type="coiled-coil region" evidence="1">
    <location>
        <begin position="185"/>
        <end position="249"/>
    </location>
</feature>
<evidence type="ECO:0000313" key="5">
    <source>
        <dbReference type="EMBL" id="WNY70982.1"/>
    </source>
</evidence>
<feature type="signal peptide" evidence="2">
    <location>
        <begin position="1"/>
        <end position="26"/>
    </location>
</feature>
<evidence type="ECO:0000313" key="7">
    <source>
        <dbReference type="Proteomes" id="UP001302829"/>
    </source>
</evidence>
<dbReference type="EMBL" id="JACHFB010000003">
    <property type="protein sequence ID" value="MBB6213424.1"/>
    <property type="molecule type" value="Genomic_DNA"/>
</dbReference>
<protein>
    <submittedName>
        <fullName evidence="5">Complement regulator-acquiring protein</fullName>
    </submittedName>
</protein>
<dbReference type="Gene3D" id="1.10.3160.10">
    <property type="entry name" value="Bbcrasp-1"/>
    <property type="match status" value="1"/>
</dbReference>